<keyword evidence="4 6" id="KW-0371">Homeobox</keyword>
<evidence type="ECO:0000256" key="5">
    <source>
        <dbReference type="ARBA" id="ARBA00023242"/>
    </source>
</evidence>
<keyword evidence="10" id="KW-1185">Reference proteome</keyword>
<feature type="domain" description="Homeobox" evidence="8">
    <location>
        <begin position="224"/>
        <end position="287"/>
    </location>
</feature>
<dbReference type="PROSITE" id="PS50071">
    <property type="entry name" value="HOMEOBOX_2"/>
    <property type="match status" value="1"/>
</dbReference>
<evidence type="ECO:0000256" key="1">
    <source>
        <dbReference type="ARBA" id="ARBA00004123"/>
    </source>
</evidence>
<evidence type="ECO:0000313" key="11">
    <source>
        <dbReference type="WBParaSite" id="TASK_0000435901-mRNA-1"/>
    </source>
</evidence>
<keyword evidence="3 6" id="KW-0238">DNA-binding</keyword>
<evidence type="ECO:0000256" key="4">
    <source>
        <dbReference type="ARBA" id="ARBA00023155"/>
    </source>
</evidence>
<keyword evidence="5 6" id="KW-0539">Nucleus</keyword>
<dbReference type="PANTHER" id="PTHR11211">
    <property type="entry name" value="IROQUOIS-CLASS HOMEODOMAIN PROTEIN IRX"/>
    <property type="match status" value="1"/>
</dbReference>
<feature type="region of interest" description="Disordered" evidence="7">
    <location>
        <begin position="364"/>
        <end position="383"/>
    </location>
</feature>
<protein>
    <submittedName>
        <fullName evidence="11">Homeobox domain-containing protein</fullName>
    </submittedName>
</protein>
<evidence type="ECO:0000256" key="7">
    <source>
        <dbReference type="SAM" id="MobiDB-lite"/>
    </source>
</evidence>
<reference evidence="11" key="1">
    <citation type="submission" date="2017-02" db="UniProtKB">
        <authorList>
            <consortium name="WormBaseParasite"/>
        </authorList>
    </citation>
    <scope>IDENTIFICATION</scope>
</reference>
<dbReference type="InterPro" id="IPR001356">
    <property type="entry name" value="HD"/>
</dbReference>
<dbReference type="STRING" id="60517.A0A0R3W386"/>
<dbReference type="Gene3D" id="1.10.10.60">
    <property type="entry name" value="Homeodomain-like"/>
    <property type="match status" value="1"/>
</dbReference>
<feature type="DNA-binding region" description="Homeobox" evidence="6">
    <location>
        <begin position="226"/>
        <end position="288"/>
    </location>
</feature>
<dbReference type="OrthoDB" id="10056939at2759"/>
<dbReference type="PANTHER" id="PTHR11211:SF40">
    <property type="entry name" value="MIRROR, ISOFORM C"/>
    <property type="match status" value="1"/>
</dbReference>
<comment type="subcellular location">
    <subcellularLocation>
        <location evidence="1 6">Nucleus</location>
    </subcellularLocation>
</comment>
<dbReference type="Pfam" id="PF05920">
    <property type="entry name" value="Homeobox_KN"/>
    <property type="match status" value="1"/>
</dbReference>
<dbReference type="GO" id="GO:0000978">
    <property type="term" value="F:RNA polymerase II cis-regulatory region sequence-specific DNA binding"/>
    <property type="evidence" value="ECO:0007669"/>
    <property type="project" value="TreeGrafter"/>
</dbReference>
<evidence type="ECO:0000256" key="2">
    <source>
        <dbReference type="ARBA" id="ARBA00008446"/>
    </source>
</evidence>
<feature type="compositionally biased region" description="Basic and acidic residues" evidence="7">
    <location>
        <begin position="301"/>
        <end position="327"/>
    </location>
</feature>
<evidence type="ECO:0000313" key="10">
    <source>
        <dbReference type="Proteomes" id="UP000282613"/>
    </source>
</evidence>
<dbReference type="WBParaSite" id="TASK_0000435901-mRNA-1">
    <property type="protein sequence ID" value="TASK_0000435901-mRNA-1"/>
    <property type="gene ID" value="TASK_0000435901"/>
</dbReference>
<evidence type="ECO:0000256" key="3">
    <source>
        <dbReference type="ARBA" id="ARBA00023125"/>
    </source>
</evidence>
<dbReference type="InterPro" id="IPR009057">
    <property type="entry name" value="Homeodomain-like_sf"/>
</dbReference>
<reference evidence="9 10" key="2">
    <citation type="submission" date="2018-11" db="EMBL/GenBank/DDBJ databases">
        <authorList>
            <consortium name="Pathogen Informatics"/>
        </authorList>
    </citation>
    <scope>NUCLEOTIDE SEQUENCE [LARGE SCALE GENOMIC DNA]</scope>
</reference>
<dbReference type="GO" id="GO:0030182">
    <property type="term" value="P:neuron differentiation"/>
    <property type="evidence" value="ECO:0007669"/>
    <property type="project" value="TreeGrafter"/>
</dbReference>
<gene>
    <name evidence="9" type="ORF">TASK_LOCUS4360</name>
</gene>
<dbReference type="InterPro" id="IPR017970">
    <property type="entry name" value="Homeobox_CS"/>
</dbReference>
<organism evidence="11">
    <name type="scientific">Taenia asiatica</name>
    <name type="common">Asian tapeworm</name>
    <dbReference type="NCBI Taxonomy" id="60517"/>
    <lineage>
        <taxon>Eukaryota</taxon>
        <taxon>Metazoa</taxon>
        <taxon>Spiralia</taxon>
        <taxon>Lophotrochozoa</taxon>
        <taxon>Platyhelminthes</taxon>
        <taxon>Cestoda</taxon>
        <taxon>Eucestoda</taxon>
        <taxon>Cyclophyllidea</taxon>
        <taxon>Taeniidae</taxon>
        <taxon>Taenia</taxon>
    </lineage>
</organism>
<name>A0A0R3W386_TAEAS</name>
<dbReference type="EMBL" id="UYRS01018343">
    <property type="protein sequence ID" value="VDK33289.1"/>
    <property type="molecule type" value="Genomic_DNA"/>
</dbReference>
<evidence type="ECO:0000256" key="6">
    <source>
        <dbReference type="PROSITE-ProRule" id="PRU00108"/>
    </source>
</evidence>
<dbReference type="GO" id="GO:0000981">
    <property type="term" value="F:DNA-binding transcription factor activity, RNA polymerase II-specific"/>
    <property type="evidence" value="ECO:0007669"/>
    <property type="project" value="InterPro"/>
</dbReference>
<feature type="compositionally biased region" description="Pro residues" evidence="7">
    <location>
        <begin position="368"/>
        <end position="377"/>
    </location>
</feature>
<dbReference type="PROSITE" id="PS00027">
    <property type="entry name" value="HOMEOBOX_1"/>
    <property type="match status" value="1"/>
</dbReference>
<dbReference type="InterPro" id="IPR008422">
    <property type="entry name" value="KN_HD"/>
</dbReference>
<dbReference type="Proteomes" id="UP000282613">
    <property type="component" value="Unassembled WGS sequence"/>
</dbReference>
<dbReference type="GO" id="GO:0048468">
    <property type="term" value="P:cell development"/>
    <property type="evidence" value="ECO:0007669"/>
    <property type="project" value="TreeGrafter"/>
</dbReference>
<evidence type="ECO:0000313" key="9">
    <source>
        <dbReference type="EMBL" id="VDK33289.1"/>
    </source>
</evidence>
<dbReference type="SUPFAM" id="SSF46689">
    <property type="entry name" value="Homeodomain-like"/>
    <property type="match status" value="1"/>
</dbReference>
<dbReference type="GO" id="GO:0005634">
    <property type="term" value="C:nucleus"/>
    <property type="evidence" value="ECO:0007669"/>
    <property type="project" value="UniProtKB-SubCell"/>
</dbReference>
<accession>A0A0R3W386</accession>
<evidence type="ECO:0000259" key="8">
    <source>
        <dbReference type="PROSITE" id="PS50071"/>
    </source>
</evidence>
<dbReference type="SMART" id="SM00389">
    <property type="entry name" value="HOX"/>
    <property type="match status" value="1"/>
</dbReference>
<proteinExistence type="inferred from homology"/>
<feature type="compositionally biased region" description="Polar residues" evidence="7">
    <location>
        <begin position="290"/>
        <end position="299"/>
    </location>
</feature>
<comment type="similarity">
    <text evidence="2">Belongs to the TALE/IRO homeobox family.</text>
</comment>
<dbReference type="CDD" id="cd00086">
    <property type="entry name" value="homeodomain"/>
    <property type="match status" value="1"/>
</dbReference>
<sequence length="424" mass="47966">MLNQSQLGSADYPYQVQQRLPLQPCSYQNEVTNPQVLRDSYTTWDRKVYTNLQSSRYTPYNMEMRRYARPPASYTQTNYFTALAVRASSEYGLRSTVEGHGDTLHNEHFTPQGSQQEANPGFYRQHLAQSNALTGVGEPIFPPPTEVPLSQRQVIPPHAMGFVNSQPPCVQFPAYYSQPNFFNGGGGVGGRQEYLENQSRMLHERQILSSQGLPCNCVFFSPDQRLDPERKKTSRSATARLKAWLNEHSTNPYPTKSEKLVLAADTGLTFNQISTWFANARRRLKKENRMTWSPRTSAADSRPRVPELVRGDSDDHSDGRSSSRLDEAYETDQSSRNNLSDIFISEAAYSITFTNGMQQLVHSYPNPLSQPPLPPPYTSQTPPRREVDATAYCGNDESVVFCQTKTYITKSEETCGQKNRLDSI</sequence>
<dbReference type="AlphaFoldDB" id="A0A0R3W386"/>
<feature type="region of interest" description="Disordered" evidence="7">
    <location>
        <begin position="288"/>
        <end position="333"/>
    </location>
</feature>